<dbReference type="GO" id="GO:0004139">
    <property type="term" value="F:deoxyribose-phosphate aldolase activity"/>
    <property type="evidence" value="ECO:0007669"/>
    <property type="project" value="UniProtKB-EC"/>
</dbReference>
<comment type="caution">
    <text evidence="1">The sequence shown here is derived from an EMBL/GenBank/DDBJ whole genome shotgun (WGS) entry which is preliminary data.</text>
</comment>
<reference evidence="2" key="1">
    <citation type="journal article" date="2014" name="Sci. Data">
        <title>Genomes of diverse isolates of the marine cyanobacterium Prochlorococcus.</title>
        <authorList>
            <person name="Biller S."/>
            <person name="Berube P."/>
            <person name="Thompson J."/>
            <person name="Kelly L."/>
            <person name="Roggensack S."/>
            <person name="Awad L."/>
            <person name="Roache-Johnson K."/>
            <person name="Ding H."/>
            <person name="Giovannoni S.J."/>
            <person name="Moore L.R."/>
            <person name="Chisholm S.W."/>
        </authorList>
    </citation>
    <scope>NUCLEOTIDE SEQUENCE [LARGE SCALE GENOMIC DNA]</scope>
    <source>
        <strain evidence="2">GP2</strain>
    </source>
</reference>
<dbReference type="InterPro" id="IPR002915">
    <property type="entry name" value="DeoC/FbaB/LacD_aldolase"/>
</dbReference>
<keyword evidence="1" id="KW-0456">Lyase</keyword>
<evidence type="ECO:0000313" key="1">
    <source>
        <dbReference type="EMBL" id="KGF88628.1"/>
    </source>
</evidence>
<dbReference type="EMBL" id="JNAH01000003">
    <property type="protein sequence ID" value="KGF88628.1"/>
    <property type="molecule type" value="Genomic_DNA"/>
</dbReference>
<protein>
    <submittedName>
        <fullName evidence="1">Deoxyribose-phosphate aldolase</fullName>
        <ecNumber evidence="1">4.1.2.4</ecNumber>
    </submittedName>
</protein>
<dbReference type="InterPro" id="IPR013785">
    <property type="entry name" value="Aldolase_TIM"/>
</dbReference>
<evidence type="ECO:0000313" key="2">
    <source>
        <dbReference type="Proteomes" id="UP000030598"/>
    </source>
</evidence>
<sequence length="219" mass="24453">MPNIEYELNEKIHAIIINPYLSWEDFCVNCDLIRKYNIKNISTSLNYLTDLKNCLGNYSANINALISYPLADLPVSFIEELVCFAKDKGAKGIEYIPNFINLSKRNLETFAAEIEQVKLSGLPVSIIINKSKLQEEVFTNAIEICLELGIKNFQFGDGFGSPLTSSDFPEILKKTGSQNQIKVVGGIKKLTQVIDLLDIGISCVGTSNFCEIFEEVNLI</sequence>
<dbReference type="Gene3D" id="3.20.20.70">
    <property type="entry name" value="Aldolase class I"/>
    <property type="match status" value="1"/>
</dbReference>
<dbReference type="OrthoDB" id="538921at2"/>
<dbReference type="AlphaFoldDB" id="A0A0A1ZKA3"/>
<dbReference type="SUPFAM" id="SSF51569">
    <property type="entry name" value="Aldolase"/>
    <property type="match status" value="1"/>
</dbReference>
<organism evidence="1 2">
    <name type="scientific">Prochlorococcus marinus str. GP2</name>
    <dbReference type="NCBI Taxonomy" id="59925"/>
    <lineage>
        <taxon>Bacteria</taxon>
        <taxon>Bacillati</taxon>
        <taxon>Cyanobacteriota</taxon>
        <taxon>Cyanophyceae</taxon>
        <taxon>Synechococcales</taxon>
        <taxon>Prochlorococcaceae</taxon>
        <taxon>Prochlorococcus</taxon>
    </lineage>
</organism>
<dbReference type="SMART" id="SM01133">
    <property type="entry name" value="DeoC"/>
    <property type="match status" value="1"/>
</dbReference>
<dbReference type="RefSeq" id="WP_032524116.1">
    <property type="nucleotide sequence ID" value="NZ_CP138934.1"/>
</dbReference>
<dbReference type="EC" id="4.1.2.4" evidence="1"/>
<dbReference type="STRING" id="59925.EU91_0563"/>
<gene>
    <name evidence="1" type="ORF">EU91_0563</name>
</gene>
<proteinExistence type="predicted"/>
<dbReference type="eggNOG" id="COG0274">
    <property type="taxonomic scope" value="Bacteria"/>
</dbReference>
<dbReference type="Proteomes" id="UP000030598">
    <property type="component" value="Unassembled WGS sequence"/>
</dbReference>
<accession>A0A0A1ZKA3</accession>
<name>A0A0A1ZKA3_PROMR</name>